<dbReference type="Proteomes" id="UP000050509">
    <property type="component" value="Unassembled WGS sequence"/>
</dbReference>
<reference evidence="6 7" key="1">
    <citation type="submission" date="2015-09" db="EMBL/GenBank/DDBJ databases">
        <title>Draft genome sequence of Kouleothrix aurantiaca JCM 19913.</title>
        <authorList>
            <person name="Hemp J."/>
        </authorList>
    </citation>
    <scope>NUCLEOTIDE SEQUENCE [LARGE SCALE GENOMIC DNA]</scope>
    <source>
        <strain evidence="6 7">COM-B</strain>
    </source>
</reference>
<feature type="domain" description="ABC transporter" evidence="5">
    <location>
        <begin position="18"/>
        <end position="156"/>
    </location>
</feature>
<protein>
    <submittedName>
        <fullName evidence="6">ABC transporter</fullName>
    </submittedName>
</protein>
<comment type="caution">
    <text evidence="6">The sequence shown here is derived from an EMBL/GenBank/DDBJ whole genome shotgun (WGS) entry which is preliminary data.</text>
</comment>
<dbReference type="PANTHER" id="PTHR42711:SF5">
    <property type="entry name" value="ABC TRANSPORTER ATP-BINDING PROTEIN NATA"/>
    <property type="match status" value="1"/>
</dbReference>
<dbReference type="InterPro" id="IPR050763">
    <property type="entry name" value="ABC_transporter_ATP-binding"/>
</dbReference>
<evidence type="ECO:0000256" key="2">
    <source>
        <dbReference type="ARBA" id="ARBA00022448"/>
    </source>
</evidence>
<sequence>MIEAVQLHKEFGTFQAVREISLRVDEGEVVALLGPNGAGKTTTVRMLGAILKPSSGSARIAGYDVVEHAREVRHVVGLLTEFPGLYHRMRAQEYLAFFGALQGMRARECARRGEQLLRQFGLWEARDKRLDSYSKGMKQKIGLIRALIHDPPVLFL</sequence>
<accession>A0A0P9CPD3</accession>
<name>A0A0P9CPD3_9CHLR</name>
<keyword evidence="7" id="KW-1185">Reference proteome</keyword>
<evidence type="ECO:0000256" key="3">
    <source>
        <dbReference type="ARBA" id="ARBA00022741"/>
    </source>
</evidence>
<gene>
    <name evidence="6" type="ORF">SE17_42345</name>
</gene>
<dbReference type="AlphaFoldDB" id="A0A0P9CPD3"/>
<dbReference type="Gene3D" id="3.40.50.300">
    <property type="entry name" value="P-loop containing nucleotide triphosphate hydrolases"/>
    <property type="match status" value="1"/>
</dbReference>
<dbReference type="EMBL" id="LJCR01003379">
    <property type="protein sequence ID" value="KPV47495.1"/>
    <property type="molecule type" value="Genomic_DNA"/>
</dbReference>
<dbReference type="InterPro" id="IPR027417">
    <property type="entry name" value="P-loop_NTPase"/>
</dbReference>
<evidence type="ECO:0000313" key="6">
    <source>
        <dbReference type="EMBL" id="KPV47495.1"/>
    </source>
</evidence>
<evidence type="ECO:0000256" key="1">
    <source>
        <dbReference type="ARBA" id="ARBA00005417"/>
    </source>
</evidence>
<dbReference type="InterPro" id="IPR003439">
    <property type="entry name" value="ABC_transporter-like_ATP-bd"/>
</dbReference>
<organism evidence="6 7">
    <name type="scientific">Kouleothrix aurantiaca</name>
    <dbReference type="NCBI Taxonomy" id="186479"/>
    <lineage>
        <taxon>Bacteria</taxon>
        <taxon>Bacillati</taxon>
        <taxon>Chloroflexota</taxon>
        <taxon>Chloroflexia</taxon>
        <taxon>Chloroflexales</taxon>
        <taxon>Roseiflexineae</taxon>
        <taxon>Roseiflexaceae</taxon>
        <taxon>Kouleothrix</taxon>
    </lineage>
</organism>
<dbReference type="Pfam" id="PF00005">
    <property type="entry name" value="ABC_tran"/>
    <property type="match status" value="1"/>
</dbReference>
<dbReference type="GO" id="GO:0005524">
    <property type="term" value="F:ATP binding"/>
    <property type="evidence" value="ECO:0007669"/>
    <property type="project" value="UniProtKB-KW"/>
</dbReference>
<comment type="similarity">
    <text evidence="1">Belongs to the ABC transporter superfamily.</text>
</comment>
<keyword evidence="2" id="KW-0813">Transport</keyword>
<evidence type="ECO:0000313" key="7">
    <source>
        <dbReference type="Proteomes" id="UP000050509"/>
    </source>
</evidence>
<dbReference type="SUPFAM" id="SSF52540">
    <property type="entry name" value="P-loop containing nucleoside triphosphate hydrolases"/>
    <property type="match status" value="1"/>
</dbReference>
<dbReference type="GO" id="GO:0016887">
    <property type="term" value="F:ATP hydrolysis activity"/>
    <property type="evidence" value="ECO:0007669"/>
    <property type="project" value="InterPro"/>
</dbReference>
<evidence type="ECO:0000259" key="5">
    <source>
        <dbReference type="Pfam" id="PF00005"/>
    </source>
</evidence>
<keyword evidence="3" id="KW-0547">Nucleotide-binding</keyword>
<feature type="non-terminal residue" evidence="6">
    <location>
        <position position="156"/>
    </location>
</feature>
<evidence type="ECO:0000256" key="4">
    <source>
        <dbReference type="ARBA" id="ARBA00022840"/>
    </source>
</evidence>
<keyword evidence="4" id="KW-0067">ATP-binding</keyword>
<dbReference type="PANTHER" id="PTHR42711">
    <property type="entry name" value="ABC TRANSPORTER ATP-BINDING PROTEIN"/>
    <property type="match status" value="1"/>
</dbReference>
<proteinExistence type="inferred from homology"/>